<sequence>MNELSSIWHRKRFLSFSRGGSSLDHKVQMRSEERSDDGELDLTLLTTGIDSRSWNLISVPQIFIILSFRLKKLGCEQNSNISLNNPPTAEKHYCSSGARKDTEKET</sequence>
<keyword evidence="3" id="KW-1185">Reference proteome</keyword>
<gene>
    <name evidence="2" type="ORF">RRG08_021267</name>
</gene>
<name>A0AAE1D522_9GAST</name>
<dbReference type="EMBL" id="JAWDGP010005413">
    <property type="protein sequence ID" value="KAK3757080.1"/>
    <property type="molecule type" value="Genomic_DNA"/>
</dbReference>
<feature type="compositionally biased region" description="Basic and acidic residues" evidence="1">
    <location>
        <begin position="89"/>
        <end position="106"/>
    </location>
</feature>
<feature type="region of interest" description="Disordered" evidence="1">
    <location>
        <begin position="79"/>
        <end position="106"/>
    </location>
</feature>
<evidence type="ECO:0000313" key="2">
    <source>
        <dbReference type="EMBL" id="KAK3757080.1"/>
    </source>
</evidence>
<evidence type="ECO:0000256" key="1">
    <source>
        <dbReference type="SAM" id="MobiDB-lite"/>
    </source>
</evidence>
<dbReference type="AlphaFoldDB" id="A0AAE1D522"/>
<organism evidence="2 3">
    <name type="scientific">Elysia crispata</name>
    <name type="common">lettuce slug</name>
    <dbReference type="NCBI Taxonomy" id="231223"/>
    <lineage>
        <taxon>Eukaryota</taxon>
        <taxon>Metazoa</taxon>
        <taxon>Spiralia</taxon>
        <taxon>Lophotrochozoa</taxon>
        <taxon>Mollusca</taxon>
        <taxon>Gastropoda</taxon>
        <taxon>Heterobranchia</taxon>
        <taxon>Euthyneura</taxon>
        <taxon>Panpulmonata</taxon>
        <taxon>Sacoglossa</taxon>
        <taxon>Placobranchoidea</taxon>
        <taxon>Plakobranchidae</taxon>
        <taxon>Elysia</taxon>
    </lineage>
</organism>
<accession>A0AAE1D522</accession>
<comment type="caution">
    <text evidence="2">The sequence shown here is derived from an EMBL/GenBank/DDBJ whole genome shotgun (WGS) entry which is preliminary data.</text>
</comment>
<proteinExistence type="predicted"/>
<dbReference type="Proteomes" id="UP001283361">
    <property type="component" value="Unassembled WGS sequence"/>
</dbReference>
<reference evidence="2" key="1">
    <citation type="journal article" date="2023" name="G3 (Bethesda)">
        <title>A reference genome for the long-term kleptoplast-retaining sea slug Elysia crispata morphotype clarki.</title>
        <authorList>
            <person name="Eastman K.E."/>
            <person name="Pendleton A.L."/>
            <person name="Shaikh M.A."/>
            <person name="Suttiyut T."/>
            <person name="Ogas R."/>
            <person name="Tomko P."/>
            <person name="Gavelis G."/>
            <person name="Widhalm J.R."/>
            <person name="Wisecaver J.H."/>
        </authorList>
    </citation>
    <scope>NUCLEOTIDE SEQUENCE</scope>
    <source>
        <strain evidence="2">ECLA1</strain>
    </source>
</reference>
<evidence type="ECO:0000313" key="3">
    <source>
        <dbReference type="Proteomes" id="UP001283361"/>
    </source>
</evidence>
<protein>
    <submittedName>
        <fullName evidence="2">Uncharacterized protein</fullName>
    </submittedName>
</protein>